<feature type="compositionally biased region" description="Polar residues" evidence="1">
    <location>
        <begin position="76"/>
        <end position="88"/>
    </location>
</feature>
<feature type="compositionally biased region" description="Basic residues" evidence="1">
    <location>
        <begin position="92"/>
        <end position="132"/>
    </location>
</feature>
<accession>A0A6C0LXS8</accession>
<reference evidence="2" key="1">
    <citation type="journal article" date="2020" name="Nature">
        <title>Giant virus diversity and host interactions through global metagenomics.</title>
        <authorList>
            <person name="Schulz F."/>
            <person name="Roux S."/>
            <person name="Paez-Espino D."/>
            <person name="Jungbluth S."/>
            <person name="Walsh D.A."/>
            <person name="Denef V.J."/>
            <person name="McMahon K.D."/>
            <person name="Konstantinidis K.T."/>
            <person name="Eloe-Fadrosh E.A."/>
            <person name="Kyrpides N.C."/>
            <person name="Woyke T."/>
        </authorList>
    </citation>
    <scope>NUCLEOTIDE SEQUENCE</scope>
    <source>
        <strain evidence="2">GVMAG-S-1016713-123</strain>
    </source>
</reference>
<feature type="region of interest" description="Disordered" evidence="1">
    <location>
        <begin position="1"/>
        <end position="136"/>
    </location>
</feature>
<proteinExistence type="predicted"/>
<feature type="compositionally biased region" description="Basic residues" evidence="1">
    <location>
        <begin position="1"/>
        <end position="40"/>
    </location>
</feature>
<organism evidence="2">
    <name type="scientific">viral metagenome</name>
    <dbReference type="NCBI Taxonomy" id="1070528"/>
    <lineage>
        <taxon>unclassified sequences</taxon>
        <taxon>metagenomes</taxon>
        <taxon>organismal metagenomes</taxon>
    </lineage>
</organism>
<evidence type="ECO:0000256" key="1">
    <source>
        <dbReference type="SAM" id="MobiDB-lite"/>
    </source>
</evidence>
<evidence type="ECO:0000313" key="2">
    <source>
        <dbReference type="EMBL" id="QHU34052.1"/>
    </source>
</evidence>
<protein>
    <submittedName>
        <fullName evidence="2">Uncharacterized protein</fullName>
    </submittedName>
</protein>
<name>A0A6C0LXS8_9ZZZZ</name>
<dbReference type="EMBL" id="MN740567">
    <property type="protein sequence ID" value="QHU34052.1"/>
    <property type="molecule type" value="Genomic_DNA"/>
</dbReference>
<dbReference type="AlphaFoldDB" id="A0A6C0LXS8"/>
<sequence length="187" mass="21585">MGKSRKNASNRISRRNKKGRTKRTKRTRRTKRTKRNRRCQRGGVNYALVGQPIESNPNTWPGVAPNHGGNHYPLNTYENTPFQHLQSTQGGGRRKKRTFRRKSSKRKSSKRKSSKRKSSKRRKRTTKKRRQKGGSFFATLFPEANLVGQNVSYNAGSALNTIKGYQPPVDPKPWVQPELLKVQQRMI</sequence>